<feature type="binding site" evidence="7">
    <location>
        <position position="153"/>
    </location>
    <ligand>
        <name>Zn(2+)</name>
        <dbReference type="ChEBI" id="CHEBI:29105"/>
        <label>1</label>
    </ligand>
</feature>
<evidence type="ECO:0000256" key="3">
    <source>
        <dbReference type="ARBA" id="ARBA00022723"/>
    </source>
</evidence>
<dbReference type="Pfam" id="PF07969">
    <property type="entry name" value="Amidohydro_3"/>
    <property type="match status" value="1"/>
</dbReference>
<feature type="binding site" evidence="7">
    <location>
        <position position="279"/>
    </location>
    <ligand>
        <name>substrate</name>
    </ligand>
</feature>
<sequence length="427" mass="45790">MSLLIKGGRLIDPATKRDDYFDILVKDGKVSKVGKDLEASCADQVLDAKGCYVVPGLIDLHVHLREPGFEYKETIKTGAMAAARGGYTSICPMPNTKPVIDSPEMIRWLKDKAENEAVVNIWPVGAVTKGQMGKEMADIAGMAEAGAVAISEDGKSVMDTKLYKEAMIQAKNAGITVLAHCEDKMLVGQGALNAGPVAQKLGVAGIGNDVEDIIAARDIILAKATGCRLHLCHCSTKDSVTMVKEAKADGLMVSGEVCPHHFILTQDDIPGDDANYKMNPPLRAKEDRDALVEGISSGIMEAISTDHAPHSAEEKSRSIAKAPFGIVGSETVLSLTMTYLVHTGKLTPYEMVERMSYSPAQIIGIDRGSLAEGKIADIAVIDPDKEYTIHSEDFVSKGKNTPFEGFKVRGKVMETIVGGKIVYSGRE</sequence>
<evidence type="ECO:0000256" key="1">
    <source>
        <dbReference type="ARBA" id="ARBA00002368"/>
    </source>
</evidence>
<dbReference type="CDD" id="cd01317">
    <property type="entry name" value="DHOase_IIa"/>
    <property type="match status" value="1"/>
</dbReference>
<dbReference type="HAMAP" id="MF_00220_B">
    <property type="entry name" value="PyrC_classI_B"/>
    <property type="match status" value="1"/>
</dbReference>
<feature type="binding site" evidence="7">
    <location>
        <position position="153"/>
    </location>
    <ligand>
        <name>Zn(2+)</name>
        <dbReference type="ChEBI" id="CHEBI:29105"/>
        <label>2</label>
    </ligand>
</feature>
<dbReference type="InterPro" id="IPR011059">
    <property type="entry name" value="Metal-dep_hydrolase_composite"/>
</dbReference>
<comment type="function">
    <text evidence="1 7">Catalyzes the reversible cyclization of carbamoyl aspartate to dihydroorotate.</text>
</comment>
<evidence type="ECO:0000256" key="2">
    <source>
        <dbReference type="ARBA" id="ARBA00010286"/>
    </source>
</evidence>
<dbReference type="SUPFAM" id="SSF51556">
    <property type="entry name" value="Metallo-dependent hydrolases"/>
    <property type="match status" value="1"/>
</dbReference>
<dbReference type="Proteomes" id="UP000823927">
    <property type="component" value="Unassembled WGS sequence"/>
</dbReference>
<dbReference type="GO" id="GO:0004151">
    <property type="term" value="F:dihydroorotase activity"/>
    <property type="evidence" value="ECO:0007669"/>
    <property type="project" value="UniProtKB-UniRule"/>
</dbReference>
<keyword evidence="3 7" id="KW-0479">Metal-binding</keyword>
<dbReference type="Pfam" id="PF12890">
    <property type="entry name" value="DHOase"/>
    <property type="match status" value="1"/>
</dbReference>
<dbReference type="PROSITE" id="PS00483">
    <property type="entry name" value="DIHYDROOROTASE_2"/>
    <property type="match status" value="1"/>
</dbReference>
<evidence type="ECO:0000256" key="6">
    <source>
        <dbReference type="ARBA" id="ARBA00022975"/>
    </source>
</evidence>
<feature type="domain" description="Dihydroorotase catalytic" evidence="9">
    <location>
        <begin position="53"/>
        <end position="239"/>
    </location>
</feature>
<dbReference type="InterPro" id="IPR032466">
    <property type="entry name" value="Metal_Hydrolase"/>
</dbReference>
<evidence type="ECO:0000313" key="11">
    <source>
        <dbReference type="Proteomes" id="UP000823927"/>
    </source>
</evidence>
<feature type="binding site" evidence="7">
    <location>
        <position position="63"/>
    </location>
    <ligand>
        <name>Zn(2+)</name>
        <dbReference type="ChEBI" id="CHEBI:29105"/>
        <label>1</label>
    </ligand>
</feature>
<dbReference type="GO" id="GO:0004038">
    <property type="term" value="F:allantoinase activity"/>
    <property type="evidence" value="ECO:0007669"/>
    <property type="project" value="TreeGrafter"/>
</dbReference>
<dbReference type="GO" id="GO:0008270">
    <property type="term" value="F:zinc ion binding"/>
    <property type="evidence" value="ECO:0007669"/>
    <property type="project" value="UniProtKB-UniRule"/>
</dbReference>
<comment type="pathway">
    <text evidence="7">Pyrimidine metabolism; UMP biosynthesis via de novo pathway; (S)-dihydroorotate from bicarbonate: step 3/3.</text>
</comment>
<dbReference type="SUPFAM" id="SSF51338">
    <property type="entry name" value="Composite domain of metallo-dependent hydrolases"/>
    <property type="match status" value="1"/>
</dbReference>
<gene>
    <name evidence="7" type="primary">pyrC</name>
    <name evidence="10" type="ORF">IAB46_11010</name>
</gene>
<comment type="catalytic activity">
    <reaction evidence="7">
        <text>(S)-dihydroorotate + H2O = N-carbamoyl-L-aspartate + H(+)</text>
        <dbReference type="Rhea" id="RHEA:24296"/>
        <dbReference type="ChEBI" id="CHEBI:15377"/>
        <dbReference type="ChEBI" id="CHEBI:15378"/>
        <dbReference type="ChEBI" id="CHEBI:30864"/>
        <dbReference type="ChEBI" id="CHEBI:32814"/>
        <dbReference type="EC" id="3.5.2.3"/>
    </reaction>
</comment>
<dbReference type="Gene3D" id="3.20.20.140">
    <property type="entry name" value="Metal-dependent hydrolases"/>
    <property type="match status" value="1"/>
</dbReference>
<feature type="binding site" evidence="7">
    <location>
        <begin position="324"/>
        <end position="325"/>
    </location>
    <ligand>
        <name>substrate</name>
    </ligand>
</feature>
<proteinExistence type="inferred from homology"/>
<keyword evidence="6 7" id="KW-0665">Pyrimidine biosynthesis</keyword>
<feature type="binding site" evidence="7">
    <location>
        <position position="233"/>
    </location>
    <ligand>
        <name>Zn(2+)</name>
        <dbReference type="ChEBI" id="CHEBI:29105"/>
        <label>2</label>
    </ligand>
</feature>
<feature type="binding site" evidence="7">
    <location>
        <position position="61"/>
    </location>
    <ligand>
        <name>Zn(2+)</name>
        <dbReference type="ChEBI" id="CHEBI:29105"/>
        <label>1</label>
    </ligand>
</feature>
<dbReference type="Gene3D" id="2.30.40.10">
    <property type="entry name" value="Urease, subunit C, domain 1"/>
    <property type="match status" value="1"/>
</dbReference>
<evidence type="ECO:0000259" key="9">
    <source>
        <dbReference type="Pfam" id="PF12890"/>
    </source>
</evidence>
<feature type="binding site" evidence="7">
    <location>
        <position position="310"/>
    </location>
    <ligand>
        <name>substrate</name>
    </ligand>
</feature>
<name>A0A9D1F5U0_9FIRM</name>
<dbReference type="PANTHER" id="PTHR43668">
    <property type="entry name" value="ALLANTOINASE"/>
    <property type="match status" value="1"/>
</dbReference>
<dbReference type="InterPro" id="IPR004722">
    <property type="entry name" value="DHOase"/>
</dbReference>
<dbReference type="AlphaFoldDB" id="A0A9D1F5U0"/>
<evidence type="ECO:0000256" key="5">
    <source>
        <dbReference type="ARBA" id="ARBA00022833"/>
    </source>
</evidence>
<evidence type="ECO:0000256" key="7">
    <source>
        <dbReference type="HAMAP-Rule" id="MF_00220"/>
    </source>
</evidence>
<evidence type="ECO:0000256" key="4">
    <source>
        <dbReference type="ARBA" id="ARBA00022801"/>
    </source>
</evidence>
<feature type="active site" evidence="7">
    <location>
        <position position="306"/>
    </location>
</feature>
<reference evidence="10" key="1">
    <citation type="submission" date="2020-10" db="EMBL/GenBank/DDBJ databases">
        <authorList>
            <person name="Gilroy R."/>
        </authorList>
    </citation>
    <scope>NUCLEOTIDE SEQUENCE</scope>
    <source>
        <strain evidence="10">CHK178-757</strain>
    </source>
</reference>
<organism evidence="10 11">
    <name type="scientific">Candidatus Scybalocola faecigallinarum</name>
    <dbReference type="NCBI Taxonomy" id="2840941"/>
    <lineage>
        <taxon>Bacteria</taxon>
        <taxon>Bacillati</taxon>
        <taxon>Bacillota</taxon>
        <taxon>Clostridia</taxon>
        <taxon>Lachnospirales</taxon>
        <taxon>Lachnospiraceae</taxon>
        <taxon>Lachnospiraceae incertae sedis</taxon>
        <taxon>Candidatus Scybalocola (ex Gilroy et al. 2021)</taxon>
    </lineage>
</organism>
<accession>A0A9D1F5U0</accession>
<evidence type="ECO:0000259" key="8">
    <source>
        <dbReference type="Pfam" id="PF07969"/>
    </source>
</evidence>
<dbReference type="GO" id="GO:0005737">
    <property type="term" value="C:cytoplasm"/>
    <property type="evidence" value="ECO:0007669"/>
    <property type="project" value="TreeGrafter"/>
</dbReference>
<comment type="cofactor">
    <cofactor evidence="7">
        <name>Zn(2+)</name>
        <dbReference type="ChEBI" id="CHEBI:29105"/>
    </cofactor>
    <text evidence="7">Binds 2 Zn(2+) ions per subunit.</text>
</comment>
<dbReference type="InterPro" id="IPR050138">
    <property type="entry name" value="DHOase/Allantoinase_Hydrolase"/>
</dbReference>
<feature type="binding site" evidence="7">
    <location>
        <position position="180"/>
    </location>
    <ligand>
        <name>Zn(2+)</name>
        <dbReference type="ChEBI" id="CHEBI:29105"/>
        <label>2</label>
    </ligand>
</feature>
<dbReference type="InterPro" id="IPR002195">
    <property type="entry name" value="Dihydroorotase_CS"/>
</dbReference>
<feature type="binding site" evidence="7">
    <location>
        <position position="306"/>
    </location>
    <ligand>
        <name>Zn(2+)</name>
        <dbReference type="ChEBI" id="CHEBI:29105"/>
        <label>1</label>
    </ligand>
</feature>
<feature type="binding site" evidence="7">
    <location>
        <begin position="63"/>
        <end position="65"/>
    </location>
    <ligand>
        <name>substrate</name>
    </ligand>
</feature>
<keyword evidence="4 7" id="KW-0378">Hydrolase</keyword>
<protein>
    <recommendedName>
        <fullName evidence="7">Dihydroorotase</fullName>
        <shortName evidence="7">DHOase</shortName>
        <ecNumber evidence="7">3.5.2.3</ecNumber>
    </recommendedName>
</protein>
<keyword evidence="5 7" id="KW-0862">Zinc</keyword>
<feature type="binding site" evidence="7">
    <location>
        <position position="95"/>
    </location>
    <ligand>
        <name>substrate</name>
    </ligand>
</feature>
<dbReference type="InterPro" id="IPR024403">
    <property type="entry name" value="DHOase_cat"/>
</dbReference>
<dbReference type="PANTHER" id="PTHR43668:SF2">
    <property type="entry name" value="ALLANTOINASE"/>
    <property type="match status" value="1"/>
</dbReference>
<evidence type="ECO:0000313" key="10">
    <source>
        <dbReference type="EMBL" id="HIS48056.1"/>
    </source>
</evidence>
<dbReference type="NCBIfam" id="TIGR00857">
    <property type="entry name" value="pyrC_multi"/>
    <property type="match status" value="1"/>
</dbReference>
<comment type="caution">
    <text evidence="10">The sequence shown here is derived from an EMBL/GenBank/DDBJ whole genome shotgun (WGS) entry which is preliminary data.</text>
</comment>
<dbReference type="InterPro" id="IPR013108">
    <property type="entry name" value="Amidohydro_3"/>
</dbReference>
<dbReference type="PROSITE" id="PS00482">
    <property type="entry name" value="DIHYDROOROTASE_1"/>
    <property type="match status" value="1"/>
</dbReference>
<dbReference type="EMBL" id="DVIT01000043">
    <property type="protein sequence ID" value="HIS48056.1"/>
    <property type="molecule type" value="Genomic_DNA"/>
</dbReference>
<dbReference type="GO" id="GO:0006145">
    <property type="term" value="P:purine nucleobase catabolic process"/>
    <property type="evidence" value="ECO:0007669"/>
    <property type="project" value="TreeGrafter"/>
</dbReference>
<dbReference type="GO" id="GO:0044205">
    <property type="term" value="P:'de novo' UMP biosynthetic process"/>
    <property type="evidence" value="ECO:0007669"/>
    <property type="project" value="UniProtKB-UniRule"/>
</dbReference>
<dbReference type="EC" id="3.5.2.3" evidence="7"/>
<feature type="domain" description="Amidohydrolase 3" evidence="8">
    <location>
        <begin position="343"/>
        <end position="423"/>
    </location>
</feature>
<comment type="similarity">
    <text evidence="2 7">Belongs to the metallo-dependent hydrolases superfamily. DHOase family. Class I DHOase subfamily.</text>
</comment>
<reference evidence="10" key="2">
    <citation type="journal article" date="2021" name="PeerJ">
        <title>Extensive microbial diversity within the chicken gut microbiome revealed by metagenomics and culture.</title>
        <authorList>
            <person name="Gilroy R."/>
            <person name="Ravi A."/>
            <person name="Getino M."/>
            <person name="Pursley I."/>
            <person name="Horton D.L."/>
            <person name="Alikhan N.F."/>
            <person name="Baker D."/>
            <person name="Gharbi K."/>
            <person name="Hall N."/>
            <person name="Watson M."/>
            <person name="Adriaenssens E.M."/>
            <person name="Foster-Nyarko E."/>
            <person name="Jarju S."/>
            <person name="Secka A."/>
            <person name="Antonio M."/>
            <person name="Oren A."/>
            <person name="Chaudhuri R.R."/>
            <person name="La Ragione R."/>
            <person name="Hildebrand F."/>
            <person name="Pallen M.J."/>
        </authorList>
    </citation>
    <scope>NUCLEOTIDE SEQUENCE</scope>
    <source>
        <strain evidence="10">CHK178-757</strain>
    </source>
</reference>